<dbReference type="GO" id="GO:0003676">
    <property type="term" value="F:nucleic acid binding"/>
    <property type="evidence" value="ECO:0007669"/>
    <property type="project" value="InterPro"/>
</dbReference>
<evidence type="ECO:0000256" key="7">
    <source>
        <dbReference type="ARBA" id="ARBA00022801"/>
    </source>
</evidence>
<dbReference type="Gene3D" id="3.30.420.10">
    <property type="entry name" value="Ribonuclease H-like superfamily/Ribonuclease H"/>
    <property type="match status" value="1"/>
</dbReference>
<dbReference type="InterPro" id="IPR012337">
    <property type="entry name" value="RNaseH-like_sf"/>
</dbReference>
<dbReference type="Pfam" id="PF01693">
    <property type="entry name" value="Cauli_VI"/>
    <property type="match status" value="1"/>
</dbReference>
<keyword evidence="7" id="KW-0378">Hydrolase</keyword>
<evidence type="ECO:0000256" key="1">
    <source>
        <dbReference type="ARBA" id="ARBA00000077"/>
    </source>
</evidence>
<keyword evidence="11" id="KW-1185">Reference proteome</keyword>
<comment type="catalytic activity">
    <reaction evidence="1">
        <text>Endonucleolytic cleavage to 5'-phosphomonoester.</text>
        <dbReference type="EC" id="3.1.26.4"/>
    </reaction>
</comment>
<reference evidence="10" key="1">
    <citation type="submission" date="2023-03" db="EMBL/GenBank/DDBJ databases">
        <title>Massive genome expansion in bonnet fungi (Mycena s.s.) driven by repeated elements and novel gene families across ecological guilds.</title>
        <authorList>
            <consortium name="Lawrence Berkeley National Laboratory"/>
            <person name="Harder C.B."/>
            <person name="Miyauchi S."/>
            <person name="Viragh M."/>
            <person name="Kuo A."/>
            <person name="Thoen E."/>
            <person name="Andreopoulos B."/>
            <person name="Lu D."/>
            <person name="Skrede I."/>
            <person name="Drula E."/>
            <person name="Henrissat B."/>
            <person name="Morin E."/>
            <person name="Kohler A."/>
            <person name="Barry K."/>
            <person name="LaButti K."/>
            <person name="Morin E."/>
            <person name="Salamov A."/>
            <person name="Lipzen A."/>
            <person name="Mereny Z."/>
            <person name="Hegedus B."/>
            <person name="Baldrian P."/>
            <person name="Stursova M."/>
            <person name="Weitz H."/>
            <person name="Taylor A."/>
            <person name="Grigoriev I.V."/>
            <person name="Nagy L.G."/>
            <person name="Martin F."/>
            <person name="Kauserud H."/>
        </authorList>
    </citation>
    <scope>NUCLEOTIDE SEQUENCE</scope>
    <source>
        <strain evidence="10">CBHHK067</strain>
    </source>
</reference>
<dbReference type="PANTHER" id="PTHR10642">
    <property type="entry name" value="RIBONUCLEASE H1"/>
    <property type="match status" value="1"/>
</dbReference>
<evidence type="ECO:0000256" key="8">
    <source>
        <dbReference type="SAM" id="MobiDB-lite"/>
    </source>
</evidence>
<evidence type="ECO:0000256" key="4">
    <source>
        <dbReference type="ARBA" id="ARBA00022722"/>
    </source>
</evidence>
<dbReference type="PROSITE" id="PS50879">
    <property type="entry name" value="RNASE_H_1"/>
    <property type="match status" value="1"/>
</dbReference>
<feature type="region of interest" description="Disordered" evidence="8">
    <location>
        <begin position="48"/>
        <end position="85"/>
    </location>
</feature>
<feature type="compositionally biased region" description="Polar residues" evidence="8">
    <location>
        <begin position="300"/>
        <end position="314"/>
    </location>
</feature>
<dbReference type="GO" id="GO:0004523">
    <property type="term" value="F:RNA-DNA hybrid ribonuclease activity"/>
    <property type="evidence" value="ECO:0007669"/>
    <property type="project" value="UniProtKB-EC"/>
</dbReference>
<evidence type="ECO:0000256" key="6">
    <source>
        <dbReference type="ARBA" id="ARBA00022759"/>
    </source>
</evidence>
<keyword evidence="6" id="KW-0255">Endonuclease</keyword>
<evidence type="ECO:0000256" key="5">
    <source>
        <dbReference type="ARBA" id="ARBA00022723"/>
    </source>
</evidence>
<keyword evidence="4" id="KW-0540">Nuclease</keyword>
<evidence type="ECO:0000313" key="10">
    <source>
        <dbReference type="EMBL" id="KAJ7687357.1"/>
    </source>
</evidence>
<keyword evidence="5" id="KW-0479">Metal-binding</keyword>
<gene>
    <name evidence="10" type="ORF">B0H17DRAFT_1013060</name>
</gene>
<feature type="region of interest" description="Disordered" evidence="8">
    <location>
        <begin position="285"/>
        <end position="334"/>
    </location>
</feature>
<sequence length="366" mass="39728">MAPKPKFYAVKVGHNPGVYSSWPEVQAQTSGFSGAVHKGGFNTSAAAQAWIDGRPAPVPAASSPTKSAAKGRSDSKGKKRRLSDVSDESGWDVVYSDGASKSNGSPNAVAGVGVWWSPNDPRNIAERCPGRVPELQTNNRAELIAILRILETAPQSKRPLLIKTDSKYCRDCFQEWLPNWIKRNWRTSTGEPVKNAPLIRYLSAQFDARARRGQQVRLQYVKAHNGEEGNEGADAQANKGVLEAPMDEQDWAALEAKLKDELETEFSGSAQRPRPVPLEVADEDERGGVGVRDVKMRKTSAGTTQNPKSTSTTKPAKPISRPVAPQAPLDLPPKISASLSQITPEDYAEFADCVLNDDDLSAELSD</sequence>
<dbReference type="EC" id="3.1.26.4" evidence="3"/>
<dbReference type="PANTHER" id="PTHR10642:SF26">
    <property type="entry name" value="RIBONUCLEASE H1"/>
    <property type="match status" value="1"/>
</dbReference>
<accession>A0AAD7GEL1</accession>
<dbReference type="EMBL" id="JARKIE010000088">
    <property type="protein sequence ID" value="KAJ7687357.1"/>
    <property type="molecule type" value="Genomic_DNA"/>
</dbReference>
<evidence type="ECO:0000313" key="11">
    <source>
        <dbReference type="Proteomes" id="UP001221757"/>
    </source>
</evidence>
<proteinExistence type="inferred from homology"/>
<name>A0AAD7GEL1_MYCRO</name>
<dbReference type="InterPro" id="IPR050092">
    <property type="entry name" value="RNase_H"/>
</dbReference>
<evidence type="ECO:0000259" key="9">
    <source>
        <dbReference type="PROSITE" id="PS50879"/>
    </source>
</evidence>
<dbReference type="InterPro" id="IPR037056">
    <property type="entry name" value="RNase_H1_N_sf"/>
</dbReference>
<evidence type="ECO:0000256" key="3">
    <source>
        <dbReference type="ARBA" id="ARBA00012180"/>
    </source>
</evidence>
<dbReference type="Pfam" id="PF00075">
    <property type="entry name" value="RNase_H"/>
    <property type="match status" value="1"/>
</dbReference>
<dbReference type="AlphaFoldDB" id="A0AAD7GEL1"/>
<dbReference type="CDD" id="cd09280">
    <property type="entry name" value="RNase_HI_eukaryote_like"/>
    <property type="match status" value="1"/>
</dbReference>
<feature type="domain" description="RNase H type-1" evidence="9">
    <location>
        <begin position="88"/>
        <end position="242"/>
    </location>
</feature>
<dbReference type="Proteomes" id="UP001221757">
    <property type="component" value="Unassembled WGS sequence"/>
</dbReference>
<dbReference type="GO" id="GO:0046872">
    <property type="term" value="F:metal ion binding"/>
    <property type="evidence" value="ECO:0007669"/>
    <property type="project" value="UniProtKB-KW"/>
</dbReference>
<evidence type="ECO:0000256" key="2">
    <source>
        <dbReference type="ARBA" id="ARBA00005300"/>
    </source>
</evidence>
<dbReference type="InterPro" id="IPR009027">
    <property type="entry name" value="Ribosomal_bL9/RNase_H1_N"/>
</dbReference>
<dbReference type="SUPFAM" id="SSF53098">
    <property type="entry name" value="Ribonuclease H-like"/>
    <property type="match status" value="1"/>
</dbReference>
<organism evidence="10 11">
    <name type="scientific">Mycena rosella</name>
    <name type="common">Pink bonnet</name>
    <name type="synonym">Agaricus rosellus</name>
    <dbReference type="NCBI Taxonomy" id="1033263"/>
    <lineage>
        <taxon>Eukaryota</taxon>
        <taxon>Fungi</taxon>
        <taxon>Dikarya</taxon>
        <taxon>Basidiomycota</taxon>
        <taxon>Agaricomycotina</taxon>
        <taxon>Agaricomycetes</taxon>
        <taxon>Agaricomycetidae</taxon>
        <taxon>Agaricales</taxon>
        <taxon>Marasmiineae</taxon>
        <taxon>Mycenaceae</taxon>
        <taxon>Mycena</taxon>
    </lineage>
</organism>
<dbReference type="InterPro" id="IPR002156">
    <property type="entry name" value="RNaseH_domain"/>
</dbReference>
<comment type="similarity">
    <text evidence="2">Belongs to the RNase H family.</text>
</comment>
<protein>
    <recommendedName>
        <fullName evidence="3">ribonuclease H</fullName>
        <ecNumber evidence="3">3.1.26.4</ecNumber>
    </recommendedName>
</protein>
<dbReference type="Gene3D" id="3.40.970.10">
    <property type="entry name" value="Ribonuclease H1, N-terminal domain"/>
    <property type="match status" value="1"/>
</dbReference>
<comment type="caution">
    <text evidence="10">The sequence shown here is derived from an EMBL/GenBank/DDBJ whole genome shotgun (WGS) entry which is preliminary data.</text>
</comment>
<dbReference type="GO" id="GO:0043137">
    <property type="term" value="P:DNA replication, removal of RNA primer"/>
    <property type="evidence" value="ECO:0007669"/>
    <property type="project" value="TreeGrafter"/>
</dbReference>
<dbReference type="InterPro" id="IPR011320">
    <property type="entry name" value="RNase_H1_N"/>
</dbReference>
<feature type="compositionally biased region" description="Low complexity" evidence="8">
    <location>
        <begin position="59"/>
        <end position="70"/>
    </location>
</feature>
<dbReference type="InterPro" id="IPR036397">
    <property type="entry name" value="RNaseH_sf"/>
</dbReference>
<dbReference type="SUPFAM" id="SSF55658">
    <property type="entry name" value="L9 N-domain-like"/>
    <property type="match status" value="1"/>
</dbReference>